<evidence type="ECO:0000313" key="6">
    <source>
        <dbReference type="Proteomes" id="UP000031433"/>
    </source>
</evidence>
<name>A0A0C1R0W1_9BACT</name>
<evidence type="ECO:0000256" key="3">
    <source>
        <dbReference type="ARBA" id="ARBA00023239"/>
    </source>
</evidence>
<dbReference type="Proteomes" id="UP000031433">
    <property type="component" value="Unassembled WGS sequence"/>
</dbReference>
<evidence type="ECO:0000256" key="2">
    <source>
        <dbReference type="ARBA" id="ARBA00022723"/>
    </source>
</evidence>
<accession>A0A0C1R0W1</accession>
<dbReference type="GO" id="GO:0046872">
    <property type="term" value="F:metal ion binding"/>
    <property type="evidence" value="ECO:0007669"/>
    <property type="project" value="UniProtKB-KW"/>
</dbReference>
<dbReference type="InterPro" id="IPR005000">
    <property type="entry name" value="Aldolase/citrate-lyase_domain"/>
</dbReference>
<gene>
    <name evidence="5" type="ORF">SE37_05380</name>
</gene>
<evidence type="ECO:0000259" key="4">
    <source>
        <dbReference type="Pfam" id="PF03328"/>
    </source>
</evidence>
<protein>
    <recommendedName>
        <fullName evidence="4">HpcH/HpaI aldolase/citrate lyase domain-containing protein</fullName>
    </recommendedName>
</protein>
<dbReference type="GO" id="GO:0005737">
    <property type="term" value="C:cytoplasm"/>
    <property type="evidence" value="ECO:0007669"/>
    <property type="project" value="TreeGrafter"/>
</dbReference>
<dbReference type="RefSeq" id="WP_039648207.1">
    <property type="nucleotide sequence ID" value="NZ_JXBL01000001.1"/>
</dbReference>
<sequence length="258" mass="27918">MSIKLKLKSGQPVVGSWLNSASPIIAETMALTGFDFLTVDVEHSAVDLVQTQILFQAIRSGNPHCAPLVRLAGNTYAETKRFLDAGASGVIAPFINNADQARELLRAVKYPPQGMRGVGFCRANGYGMHLQQSVAVANDETFVCVQIEHMDAVRNINEILAVPGIDAVMIGPYDLSASIGITAQFDHPEMVAAVNTIGAACQRHGVAAGIHVVQPDVAEVVRRYREGYRFIAYSLDITMLMNACMNGLSEIHRQIPVK</sequence>
<organism evidence="5 6">
    <name type="scientific">Geobacter soli</name>
    <dbReference type="NCBI Taxonomy" id="1510391"/>
    <lineage>
        <taxon>Bacteria</taxon>
        <taxon>Pseudomonadati</taxon>
        <taxon>Thermodesulfobacteriota</taxon>
        <taxon>Desulfuromonadia</taxon>
        <taxon>Geobacterales</taxon>
        <taxon>Geobacteraceae</taxon>
        <taxon>Geobacter</taxon>
    </lineage>
</organism>
<dbReference type="PANTHER" id="PTHR30502">
    <property type="entry name" value="2-KETO-3-DEOXY-L-RHAMNONATE ALDOLASE"/>
    <property type="match status" value="1"/>
</dbReference>
<dbReference type="GO" id="GO:0016832">
    <property type="term" value="F:aldehyde-lyase activity"/>
    <property type="evidence" value="ECO:0007669"/>
    <property type="project" value="TreeGrafter"/>
</dbReference>
<dbReference type="EMBL" id="JXBL01000001">
    <property type="protein sequence ID" value="KIE44151.1"/>
    <property type="molecule type" value="Genomic_DNA"/>
</dbReference>
<dbReference type="Gene3D" id="3.20.20.60">
    <property type="entry name" value="Phosphoenolpyruvate-binding domains"/>
    <property type="match status" value="1"/>
</dbReference>
<dbReference type="InterPro" id="IPR040442">
    <property type="entry name" value="Pyrv_kinase-like_dom_sf"/>
</dbReference>
<comment type="caution">
    <text evidence="5">The sequence shown here is derived from an EMBL/GenBank/DDBJ whole genome shotgun (WGS) entry which is preliminary data.</text>
</comment>
<keyword evidence="6" id="KW-1185">Reference proteome</keyword>
<dbReference type="PANTHER" id="PTHR30502:SF0">
    <property type="entry name" value="PHOSPHOENOLPYRUVATE CARBOXYLASE FAMILY PROTEIN"/>
    <property type="match status" value="1"/>
</dbReference>
<reference evidence="5 6" key="1">
    <citation type="submission" date="2015-01" db="EMBL/GenBank/DDBJ databases">
        <title>Genome sequence of the anaerobic bacterium Geobacter soli GSS01, a dissimilatory Fe(III) reducer from soil.</title>
        <authorList>
            <person name="Yang G."/>
            <person name="Zhou S."/>
        </authorList>
    </citation>
    <scope>NUCLEOTIDE SEQUENCE [LARGE SCALE GENOMIC DNA]</scope>
    <source>
        <strain evidence="5 6">GSS01</strain>
    </source>
</reference>
<evidence type="ECO:0000313" key="5">
    <source>
        <dbReference type="EMBL" id="KIE44151.1"/>
    </source>
</evidence>
<comment type="similarity">
    <text evidence="1">Belongs to the HpcH/HpaI aldolase family.</text>
</comment>
<dbReference type="SUPFAM" id="SSF51621">
    <property type="entry name" value="Phosphoenolpyruvate/pyruvate domain"/>
    <property type="match status" value="1"/>
</dbReference>
<keyword evidence="3" id="KW-0456">Lyase</keyword>
<dbReference type="InterPro" id="IPR050251">
    <property type="entry name" value="HpcH-HpaI_aldolase"/>
</dbReference>
<dbReference type="InterPro" id="IPR015813">
    <property type="entry name" value="Pyrv/PenolPyrv_kinase-like_dom"/>
</dbReference>
<proteinExistence type="inferred from homology"/>
<keyword evidence="2" id="KW-0479">Metal-binding</keyword>
<dbReference type="Pfam" id="PF03328">
    <property type="entry name" value="HpcH_HpaI"/>
    <property type="match status" value="1"/>
</dbReference>
<feature type="domain" description="HpcH/HpaI aldolase/citrate lyase" evidence="4">
    <location>
        <begin position="15"/>
        <end position="243"/>
    </location>
</feature>
<dbReference type="AlphaFoldDB" id="A0A0C1R0W1"/>
<evidence type="ECO:0000256" key="1">
    <source>
        <dbReference type="ARBA" id="ARBA00005568"/>
    </source>
</evidence>